<dbReference type="GO" id="GO:0016651">
    <property type="term" value="F:oxidoreductase activity, acting on NAD(P)H"/>
    <property type="evidence" value="ECO:0007669"/>
    <property type="project" value="InterPro"/>
</dbReference>
<dbReference type="PANTHER" id="PTHR43485">
    <property type="entry name" value="HYDROGENASE-4 COMPONENT G"/>
    <property type="match status" value="1"/>
</dbReference>
<sequence>MLKVYADGEEVVKVEINTGYNHRGVEKLLEMNSFYKGVFISARICGICNTVHADVYVRGVEHVLGIEPGPRAKYLRVLAMELERIHSHMIINAIMAEILGFDTLFMLMMRDREYVMKAKEVLTGGRVIADYFMPGGVRRDIDDTKRERILDLLKKVKPRLEYYRKLFETDPTITNRLSDVGVLKPRDITLHSLVGPVARGSGIKTDVRMEDKYDAYDEIDFNVIVRTEGDSLARMLVRWDEALESLKMCEYILTHLPQGQAVVDERKLPRVLPPGEAFTRVEAPRGELTYYIIGGGRDRPYRVKVRTPSFNNIINSGFSYLRYSIADVPVILVSYDPCISCMERAVLIKDGEKKYVRLKDIVSMKRG</sequence>
<comment type="cofactor">
    <cofactor evidence="2">
        <name>Fe cation</name>
        <dbReference type="ChEBI" id="CHEBI:24875"/>
    </cofactor>
</comment>
<protein>
    <submittedName>
        <fullName evidence="5">NADH-quinone oxidoreductase subunit D</fullName>
    </submittedName>
</protein>
<feature type="binding site" evidence="2">
    <location>
        <position position="341"/>
    </location>
    <ligand>
        <name>Fe cation</name>
        <dbReference type="ChEBI" id="CHEBI:24875"/>
    </ligand>
</feature>
<keyword evidence="2" id="KW-0460">Magnesium</keyword>
<evidence type="ECO:0000313" key="4">
    <source>
        <dbReference type="EMBL" id="HEH30919.1"/>
    </source>
</evidence>
<comment type="caution">
    <text evidence="5">The sequence shown here is derived from an EMBL/GenBank/DDBJ whole genome shotgun (WGS) entry which is preliminary data.</text>
</comment>
<gene>
    <name evidence="5" type="ORF">ENM66_05560</name>
    <name evidence="4" type="ORF">ENP99_02245</name>
</gene>
<evidence type="ECO:0000259" key="3">
    <source>
        <dbReference type="Pfam" id="PF00346"/>
    </source>
</evidence>
<feature type="binding site" evidence="2">
    <location>
        <position position="48"/>
    </location>
    <ligand>
        <name>Ni(2+)</name>
        <dbReference type="ChEBI" id="CHEBI:49786"/>
    </ligand>
</feature>
<accession>A0A7J3Z7Y8</accession>
<feature type="domain" description="NADH-quinone oxidoreductase subunit D" evidence="3">
    <location>
        <begin position="272"/>
        <end position="344"/>
    </location>
</feature>
<feature type="binding site" evidence="2">
    <location>
        <position position="26"/>
    </location>
    <ligand>
        <name>Mg(2+)</name>
        <dbReference type="ChEBI" id="CHEBI:18420"/>
    </ligand>
</feature>
<dbReference type="InterPro" id="IPR001135">
    <property type="entry name" value="NADH_Q_OxRdtase_suD"/>
</dbReference>
<comment type="cofactor">
    <cofactor evidence="2">
        <name>Ni(2+)</name>
        <dbReference type="ChEBI" id="CHEBI:49786"/>
    </cofactor>
</comment>
<feature type="domain" description="NADH-quinone oxidoreductase subunit D" evidence="3">
    <location>
        <begin position="99"/>
        <end position="267"/>
    </location>
</feature>
<reference evidence="5" key="1">
    <citation type="journal article" date="2020" name="mSystems">
        <title>Genome- and Community-Level Interaction Insights into Carbon Utilization and Element Cycling Functions of Hydrothermarchaeota in Hydrothermal Sediment.</title>
        <authorList>
            <person name="Zhou Z."/>
            <person name="Liu Y."/>
            <person name="Xu W."/>
            <person name="Pan J."/>
            <person name="Luo Z.H."/>
            <person name="Li M."/>
        </authorList>
    </citation>
    <scope>NUCLEOTIDE SEQUENCE [LARGE SCALE GENOMIC DNA]</scope>
    <source>
        <strain evidence="5">SpSt-1105</strain>
        <strain evidence="4">SpSt-27</strain>
    </source>
</reference>
<feature type="binding site" evidence="2">
    <location>
        <position position="338"/>
    </location>
    <ligand>
        <name>Ni(2+)</name>
        <dbReference type="ChEBI" id="CHEBI:49786"/>
    </ligand>
</feature>
<keyword evidence="1" id="KW-0560">Oxidoreductase</keyword>
<keyword evidence="2" id="KW-0533">Nickel</keyword>
<feature type="binding site" evidence="2">
    <location>
        <position position="305"/>
    </location>
    <ligand>
        <name>Mg(2+)</name>
        <dbReference type="ChEBI" id="CHEBI:18420"/>
    </ligand>
</feature>
<feature type="binding site" evidence="2">
    <location>
        <position position="48"/>
    </location>
    <ligand>
        <name>Fe cation</name>
        <dbReference type="ChEBI" id="CHEBI:24875"/>
    </ligand>
</feature>
<feature type="binding site" evidence="2">
    <location>
        <position position="45"/>
    </location>
    <ligand>
        <name>Ni(2+)</name>
        <dbReference type="ChEBI" id="CHEBI:49786"/>
    </ligand>
</feature>
<dbReference type="InterPro" id="IPR052197">
    <property type="entry name" value="ComplexI_49kDa-like"/>
</dbReference>
<dbReference type="Gene3D" id="1.10.645.10">
    <property type="entry name" value="Cytochrome-c3 Hydrogenase, chain B"/>
    <property type="match status" value="1"/>
</dbReference>
<evidence type="ECO:0000256" key="1">
    <source>
        <dbReference type="ARBA" id="ARBA00023002"/>
    </source>
</evidence>
<organism evidence="5">
    <name type="scientific">Ignisphaera aggregans</name>
    <dbReference type="NCBI Taxonomy" id="334771"/>
    <lineage>
        <taxon>Archaea</taxon>
        <taxon>Thermoproteota</taxon>
        <taxon>Thermoprotei</taxon>
        <taxon>Desulfurococcales</taxon>
        <taxon>Desulfurococcaceae</taxon>
        <taxon>Ignisphaera</taxon>
    </lineage>
</organism>
<evidence type="ECO:0000256" key="2">
    <source>
        <dbReference type="PIRSR" id="PIRSR601501-1"/>
    </source>
</evidence>
<dbReference type="AlphaFoldDB" id="A0A7J3Z7Y8"/>
<dbReference type="GO" id="GO:0048038">
    <property type="term" value="F:quinone binding"/>
    <property type="evidence" value="ECO:0007669"/>
    <property type="project" value="InterPro"/>
</dbReference>
<dbReference type="GO" id="GO:0016151">
    <property type="term" value="F:nickel cation binding"/>
    <property type="evidence" value="ECO:0007669"/>
    <property type="project" value="InterPro"/>
</dbReference>
<dbReference type="GO" id="GO:0051287">
    <property type="term" value="F:NAD binding"/>
    <property type="evidence" value="ECO:0007669"/>
    <property type="project" value="InterPro"/>
</dbReference>
<proteinExistence type="predicted"/>
<name>A0A7J3Z7Y8_9CREN</name>
<dbReference type="Pfam" id="PF00346">
    <property type="entry name" value="Complex1_49kDa"/>
    <property type="match status" value="2"/>
</dbReference>
<dbReference type="SUPFAM" id="SSF56762">
    <property type="entry name" value="HydB/Nqo4-like"/>
    <property type="match status" value="1"/>
</dbReference>
<dbReference type="EMBL" id="DSLL01000012">
    <property type="protein sequence ID" value="HEH30919.1"/>
    <property type="molecule type" value="Genomic_DNA"/>
</dbReference>
<dbReference type="EMBL" id="DRYQ01000083">
    <property type="protein sequence ID" value="HHQ50797.1"/>
    <property type="molecule type" value="Genomic_DNA"/>
</dbReference>
<keyword evidence="2" id="KW-0479">Metal-binding</keyword>
<dbReference type="InterPro" id="IPR029014">
    <property type="entry name" value="NiFe-Hase_large"/>
</dbReference>
<keyword evidence="2" id="KW-0408">Iron</keyword>
<dbReference type="PANTHER" id="PTHR43485:SF1">
    <property type="entry name" value="FORMATE HYDROGENLYASE SUBUNIT 5-RELATED"/>
    <property type="match status" value="1"/>
</dbReference>
<dbReference type="InterPro" id="IPR001501">
    <property type="entry name" value="Ni-dep_hyd_lsu"/>
</dbReference>
<evidence type="ECO:0000313" key="5">
    <source>
        <dbReference type="EMBL" id="HHQ50797.1"/>
    </source>
</evidence>
<dbReference type="Pfam" id="PF00374">
    <property type="entry name" value="NiFeSe_Hases"/>
    <property type="match status" value="1"/>
</dbReference>